<accession>A0ACC1IGD9</accession>
<dbReference type="EMBL" id="JANBPG010001159">
    <property type="protein sequence ID" value="KAJ1891423.1"/>
    <property type="molecule type" value="Genomic_DNA"/>
</dbReference>
<comment type="caution">
    <text evidence="1">The sequence shown here is derived from an EMBL/GenBank/DDBJ whole genome shotgun (WGS) entry which is preliminary data.</text>
</comment>
<name>A0ACC1IGD9_9FUNG</name>
<evidence type="ECO:0000313" key="1">
    <source>
        <dbReference type="EMBL" id="KAJ1891423.1"/>
    </source>
</evidence>
<reference evidence="1" key="1">
    <citation type="submission" date="2022-07" db="EMBL/GenBank/DDBJ databases">
        <title>Phylogenomic reconstructions and comparative analyses of Kickxellomycotina fungi.</title>
        <authorList>
            <person name="Reynolds N.K."/>
            <person name="Stajich J.E."/>
            <person name="Barry K."/>
            <person name="Grigoriev I.V."/>
            <person name="Crous P."/>
            <person name="Smith M.E."/>
        </authorList>
    </citation>
    <scope>NUCLEOTIDE SEQUENCE</scope>
    <source>
        <strain evidence="1">Benny 63K</strain>
    </source>
</reference>
<keyword evidence="2" id="KW-1185">Reference proteome</keyword>
<protein>
    <submittedName>
        <fullName evidence="1">Uncharacterized protein</fullName>
    </submittedName>
</protein>
<proteinExistence type="predicted"/>
<sequence length="485" mass="52353">MFDFIEEQPTRPHRDRRDSGRQSWGLGIKLTNSSNITDFEHAAATMGLVTSQRQHEQADPRHSMQTSRNRTSTISDSQPATAYSFFNKLASNIGSFMNMGTDPNNNSTTQEKQQFQSKSQIEDMLESFYLSQGRQIPEWVHNPPPDPPANLEMRNAGNMSFDYNLGAVNAASSSKMAAESSKSSTSGVIGKSFSKLNIGKLSRPQFSFGLRSTSSGPSEGSGGGGGEGSRMNTATGVQPSAYDSGFDSPMGSESMRTEDTPSVAVHPAQINDSHIGGASSVPLLNTPEYKSSTAFRLDSEQPAASASASDMDDAGYFSPHSNAKSSKSPQYSRTLVDRWLRNSGNKDATKKHTGSPISLSSSMPGESDREKSSPGFKTANSKPAPAAGPFPAKKLQLGMPSMLLPLKLKKKSGRKTATTATPEQSLKNHRTIPETLDSPLNGGDVGNGEQQQHMSENIKHTNSTKSAHKPRMVMHLFKRKNSNPE</sequence>
<organism evidence="1 2">
    <name type="scientific">Kickxella alabastrina</name>
    <dbReference type="NCBI Taxonomy" id="61397"/>
    <lineage>
        <taxon>Eukaryota</taxon>
        <taxon>Fungi</taxon>
        <taxon>Fungi incertae sedis</taxon>
        <taxon>Zoopagomycota</taxon>
        <taxon>Kickxellomycotina</taxon>
        <taxon>Kickxellomycetes</taxon>
        <taxon>Kickxellales</taxon>
        <taxon>Kickxellaceae</taxon>
        <taxon>Kickxella</taxon>
    </lineage>
</organism>
<gene>
    <name evidence="1" type="ORF">LPJ66_006926</name>
</gene>
<dbReference type="Proteomes" id="UP001150581">
    <property type="component" value="Unassembled WGS sequence"/>
</dbReference>
<evidence type="ECO:0000313" key="2">
    <source>
        <dbReference type="Proteomes" id="UP001150581"/>
    </source>
</evidence>